<accession>A0A6A6PD12</accession>
<name>A0A6A6PD12_9PEZI</name>
<keyword evidence="3" id="KW-1185">Reference proteome</keyword>
<reference evidence="2" key="1">
    <citation type="journal article" date="2020" name="Stud. Mycol.">
        <title>101 Dothideomycetes genomes: a test case for predicting lifestyles and emergence of pathogens.</title>
        <authorList>
            <person name="Haridas S."/>
            <person name="Albert R."/>
            <person name="Binder M."/>
            <person name="Bloem J."/>
            <person name="Labutti K."/>
            <person name="Salamov A."/>
            <person name="Andreopoulos B."/>
            <person name="Baker S."/>
            <person name="Barry K."/>
            <person name="Bills G."/>
            <person name="Bluhm B."/>
            <person name="Cannon C."/>
            <person name="Castanera R."/>
            <person name="Culley D."/>
            <person name="Daum C."/>
            <person name="Ezra D."/>
            <person name="Gonzalez J."/>
            <person name="Henrissat B."/>
            <person name="Kuo A."/>
            <person name="Liang C."/>
            <person name="Lipzen A."/>
            <person name="Lutzoni F."/>
            <person name="Magnuson J."/>
            <person name="Mondo S."/>
            <person name="Nolan M."/>
            <person name="Ohm R."/>
            <person name="Pangilinan J."/>
            <person name="Park H.-J."/>
            <person name="Ramirez L."/>
            <person name="Alfaro M."/>
            <person name="Sun H."/>
            <person name="Tritt A."/>
            <person name="Yoshinaga Y."/>
            <person name="Zwiers L.-H."/>
            <person name="Turgeon B."/>
            <person name="Goodwin S."/>
            <person name="Spatafora J."/>
            <person name="Crous P."/>
            <person name="Grigoriev I."/>
        </authorList>
    </citation>
    <scope>NUCLEOTIDE SEQUENCE</scope>
    <source>
        <strain evidence="2">ATCC 16933</strain>
    </source>
</reference>
<evidence type="ECO:0000313" key="2">
    <source>
        <dbReference type="EMBL" id="KAF2461750.1"/>
    </source>
</evidence>
<feature type="region of interest" description="Disordered" evidence="1">
    <location>
        <begin position="261"/>
        <end position="288"/>
    </location>
</feature>
<dbReference type="AlphaFoldDB" id="A0A6A6PD12"/>
<sequence>MGNKTRRGTDKAALGKGRSEEPAKKSVPVPANKRKDSSASNALKTAKSVNDTRHGPELVLIQVASEPVENPRIHDLFTVPAKLIRRFTKHDVHAAPGNKTSMENWTLSREKAAGTPAPRAIWEVVQWMTENKSAQFPADLELPRDFPLDRLVKVLGACYLLELKGVFVPRALRRRILDHIDTTPMTAAEFKVVCESLPLSDGVVKHAVHKCAEFAVTKEMPTEDVKGIAGYLGELETTEPEFAAWADGVAQKQRAWVEGKNRAAEKEERRKLNAAQKQKRLRAQEETRKGFEHGLALAKDGRRILNDKEVDALMSKHA</sequence>
<feature type="compositionally biased region" description="Polar residues" evidence="1">
    <location>
        <begin position="38"/>
        <end position="49"/>
    </location>
</feature>
<feature type="region of interest" description="Disordered" evidence="1">
    <location>
        <begin position="1"/>
        <end position="50"/>
    </location>
</feature>
<protein>
    <submittedName>
        <fullName evidence="2">Uncharacterized protein</fullName>
    </submittedName>
</protein>
<proteinExistence type="predicted"/>
<gene>
    <name evidence="2" type="ORF">BDY21DRAFT_329529</name>
</gene>
<dbReference type="Proteomes" id="UP000799766">
    <property type="component" value="Unassembled WGS sequence"/>
</dbReference>
<organism evidence="2 3">
    <name type="scientific">Lineolata rhizophorae</name>
    <dbReference type="NCBI Taxonomy" id="578093"/>
    <lineage>
        <taxon>Eukaryota</taxon>
        <taxon>Fungi</taxon>
        <taxon>Dikarya</taxon>
        <taxon>Ascomycota</taxon>
        <taxon>Pezizomycotina</taxon>
        <taxon>Dothideomycetes</taxon>
        <taxon>Dothideomycetes incertae sedis</taxon>
        <taxon>Lineolatales</taxon>
        <taxon>Lineolataceae</taxon>
        <taxon>Lineolata</taxon>
    </lineage>
</organism>
<dbReference type="EMBL" id="MU001670">
    <property type="protein sequence ID" value="KAF2461750.1"/>
    <property type="molecule type" value="Genomic_DNA"/>
</dbReference>
<evidence type="ECO:0000256" key="1">
    <source>
        <dbReference type="SAM" id="MobiDB-lite"/>
    </source>
</evidence>
<feature type="compositionally biased region" description="Basic and acidic residues" evidence="1">
    <location>
        <begin position="261"/>
        <end position="271"/>
    </location>
</feature>
<evidence type="ECO:0000313" key="3">
    <source>
        <dbReference type="Proteomes" id="UP000799766"/>
    </source>
</evidence>